<sequence length="251" mass="28969">MPDIIVHTSFGAQVLERLAIDVDRDIYDFGLVGPDPFLFYRFYIAPFRHRVNRYSSAMHRERTGDFLIELIKRGKGDRKVFSYAAGFLCHYALDSNTHPYINRKAKNSFPMHMAIEHKLDRMNGGKVRIPRFLPESMKDAVGGAITGIYGWDDAWEKFKQGHRDMKPFYAIVTDESGWLDRIAGKTHTKLALVSYRSKAIDDMDLRGFYPLYNRAVDDAARFIRTADDFVRDKIDEAALREIIGNRSYIDG</sequence>
<feature type="domain" description="Phospholipase C/D" evidence="1">
    <location>
        <begin position="7"/>
        <end position="121"/>
    </location>
</feature>
<dbReference type="AlphaFoldDB" id="A0A934WTZ9"/>
<protein>
    <submittedName>
        <fullName evidence="2">Zinc dependent phospholipase C family protein</fullName>
    </submittedName>
</protein>
<name>A0A934WTZ9_9FIRM</name>
<evidence type="ECO:0000313" key="2">
    <source>
        <dbReference type="EMBL" id="MBK6089874.1"/>
    </source>
</evidence>
<evidence type="ECO:0000313" key="3">
    <source>
        <dbReference type="Proteomes" id="UP000633365"/>
    </source>
</evidence>
<comment type="caution">
    <text evidence="2">The sequence shown here is derived from an EMBL/GenBank/DDBJ whole genome shotgun (WGS) entry which is preliminary data.</text>
</comment>
<dbReference type="RefSeq" id="WP_201428570.1">
    <property type="nucleotide sequence ID" value="NZ_JAEQMG010000163.1"/>
</dbReference>
<gene>
    <name evidence="2" type="ORF">JKK62_14715</name>
</gene>
<accession>A0A934WTZ9</accession>
<proteinExistence type="predicted"/>
<dbReference type="Pfam" id="PF00882">
    <property type="entry name" value="Zn_dep_PLPC"/>
    <property type="match status" value="1"/>
</dbReference>
<keyword evidence="3" id="KW-1185">Reference proteome</keyword>
<dbReference type="EMBL" id="JAEQMG010000163">
    <property type="protein sequence ID" value="MBK6089874.1"/>
    <property type="molecule type" value="Genomic_DNA"/>
</dbReference>
<evidence type="ECO:0000259" key="1">
    <source>
        <dbReference type="Pfam" id="PF00882"/>
    </source>
</evidence>
<dbReference type="InterPro" id="IPR029002">
    <property type="entry name" value="PLPC/GPLD1"/>
</dbReference>
<dbReference type="Proteomes" id="UP000633365">
    <property type="component" value="Unassembled WGS sequence"/>
</dbReference>
<organism evidence="2 3">
    <name type="scientific">Ruminococcus difficilis</name>
    <dbReference type="NCBI Taxonomy" id="2763069"/>
    <lineage>
        <taxon>Bacteria</taxon>
        <taxon>Bacillati</taxon>
        <taxon>Bacillota</taxon>
        <taxon>Clostridia</taxon>
        <taxon>Eubacteriales</taxon>
        <taxon>Oscillospiraceae</taxon>
        <taxon>Ruminococcus</taxon>
    </lineage>
</organism>
<reference evidence="2" key="1">
    <citation type="submission" date="2021-01" db="EMBL/GenBank/DDBJ databases">
        <title>Genome public.</title>
        <authorList>
            <person name="Liu C."/>
            <person name="Sun Q."/>
        </authorList>
    </citation>
    <scope>NUCLEOTIDE SEQUENCE</scope>
    <source>
        <strain evidence="2">M6</strain>
    </source>
</reference>